<dbReference type="AlphaFoldDB" id="A0A1G2UZ93"/>
<organism evidence="1 2">
    <name type="scientific">Candidatus Zambryskibacteria bacterium RIFOXYC1_FULL_39_10</name>
    <dbReference type="NCBI Taxonomy" id="1802779"/>
    <lineage>
        <taxon>Bacteria</taxon>
        <taxon>Candidatus Zambryskiibacteriota</taxon>
    </lineage>
</organism>
<dbReference type="Proteomes" id="UP000177697">
    <property type="component" value="Unassembled WGS sequence"/>
</dbReference>
<evidence type="ECO:0000313" key="1">
    <source>
        <dbReference type="EMBL" id="OHB14687.1"/>
    </source>
</evidence>
<name>A0A1G2UZ93_9BACT</name>
<gene>
    <name evidence="1" type="ORF">A2431_00565</name>
</gene>
<evidence type="ECO:0000313" key="2">
    <source>
        <dbReference type="Proteomes" id="UP000177697"/>
    </source>
</evidence>
<reference evidence="1 2" key="1">
    <citation type="journal article" date="2016" name="Nat. Commun.">
        <title>Thousands of microbial genomes shed light on interconnected biogeochemical processes in an aquifer system.</title>
        <authorList>
            <person name="Anantharaman K."/>
            <person name="Brown C.T."/>
            <person name="Hug L.A."/>
            <person name="Sharon I."/>
            <person name="Castelle C.J."/>
            <person name="Probst A.J."/>
            <person name="Thomas B.C."/>
            <person name="Singh A."/>
            <person name="Wilkins M.J."/>
            <person name="Karaoz U."/>
            <person name="Brodie E.L."/>
            <person name="Williams K.H."/>
            <person name="Hubbard S.S."/>
            <person name="Banfield J.F."/>
        </authorList>
    </citation>
    <scope>NUCLEOTIDE SEQUENCE [LARGE SCALE GENOMIC DNA]</scope>
</reference>
<dbReference type="EMBL" id="MHWW01000017">
    <property type="protein sequence ID" value="OHB14687.1"/>
    <property type="molecule type" value="Genomic_DNA"/>
</dbReference>
<protein>
    <submittedName>
        <fullName evidence="1">Uncharacterized protein</fullName>
    </submittedName>
</protein>
<sequence length="75" mass="8360">MVFSFSKQLIDETIKVFKEEDGLNLSPEQANEYLNGMAGLFLAFAGHITPARTLLEEGRAECVADSYALRDLIIH</sequence>
<proteinExistence type="predicted"/>
<comment type="caution">
    <text evidence="1">The sequence shown here is derived from an EMBL/GenBank/DDBJ whole genome shotgun (WGS) entry which is preliminary data.</text>
</comment>
<accession>A0A1G2UZ93</accession>